<dbReference type="OrthoDB" id="2462219at2"/>
<gene>
    <name evidence="1" type="ORF">FO441_00910</name>
</gene>
<keyword evidence="2" id="KW-1185">Reference proteome</keyword>
<organism evidence="1 2">
    <name type="scientific">Salinicoccus cyprini</name>
    <dbReference type="NCBI Taxonomy" id="2493691"/>
    <lineage>
        <taxon>Bacteria</taxon>
        <taxon>Bacillati</taxon>
        <taxon>Bacillota</taxon>
        <taxon>Bacilli</taxon>
        <taxon>Bacillales</taxon>
        <taxon>Staphylococcaceae</taxon>
        <taxon>Salinicoccus</taxon>
    </lineage>
</organism>
<comment type="caution">
    <text evidence="1">The sequence shown here is derived from an EMBL/GenBank/DDBJ whole genome shotgun (WGS) entry which is preliminary data.</text>
</comment>
<evidence type="ECO:0000313" key="1">
    <source>
        <dbReference type="EMBL" id="TVT28871.1"/>
    </source>
</evidence>
<dbReference type="AlphaFoldDB" id="A0A558AX96"/>
<proteinExistence type="predicted"/>
<protein>
    <recommendedName>
        <fullName evidence="3">Asparagine synthetase domain-containing protein</fullName>
    </recommendedName>
</protein>
<dbReference type="Proteomes" id="UP000315103">
    <property type="component" value="Unassembled WGS sequence"/>
</dbReference>
<reference evidence="1 2" key="1">
    <citation type="submission" date="2019-07" db="EMBL/GenBank/DDBJ databases">
        <title>Salinicoccus cyprini sp. nov., isolated from gastro-intestinal tract of mirror carp, Cyprinus carpio var. specularis, collected from Gobind Sagar Reservoir, Himachal Pradesh, India.</title>
        <authorList>
            <person name="Talwar C."/>
            <person name="Singh A.K."/>
            <person name="Lal R."/>
            <person name="Negi R.K."/>
        </authorList>
    </citation>
    <scope>NUCLEOTIDE SEQUENCE [LARGE SCALE GENOMIC DNA]</scope>
    <source>
        <strain evidence="1 2">CT19</strain>
    </source>
</reference>
<evidence type="ECO:0000313" key="2">
    <source>
        <dbReference type="Proteomes" id="UP000315103"/>
    </source>
</evidence>
<evidence type="ECO:0008006" key="3">
    <source>
        <dbReference type="Google" id="ProtNLM"/>
    </source>
</evidence>
<dbReference type="RefSeq" id="WP_145284458.1">
    <property type="nucleotide sequence ID" value="NZ_VMSJ01000001.1"/>
</dbReference>
<dbReference type="SUPFAM" id="SSF52402">
    <property type="entry name" value="Adenine nucleotide alpha hydrolases-like"/>
    <property type="match status" value="1"/>
</dbReference>
<dbReference type="EMBL" id="VMSJ01000001">
    <property type="protein sequence ID" value="TVT28871.1"/>
    <property type="molecule type" value="Genomic_DNA"/>
</dbReference>
<sequence>MYYSDHVYVNRYGTSTGEALLIGYCFDTRNAQKSQHEVVEMLLSSSTLIDELEYINGRYILLINRESGIFIYSDASQLQPLCYHGPTGTFASHDRLLAESLGENGISVSKRPGSLHTELDFTRFEEIFKVNPSLEIKVDDMSFRRIYPRTQLERVSVEETFEASRPYLEESRKWIRERGQDIFLTLTAGIDSRVSASLTRDFHESVEYLTYFTPRKFLATPMAKEIHRIDQSIAEQMKNNMGWNHSIVNLSDYKPDKQVASILEERFNSRHAYGLINYYRDEKGYKHALHIKSTVFGMGKADFKKSLDQSEETLDFYKKCVHGLPKNFEKNYDVEHEIENYFKRNLVEANVTKGRHYFDLFHLESRMGNWHSTLTLETDPEVDEFIFMNTRKMIDLMQQPGLRERRNFEFYKTIINHFWPVLLHFGINQEKNAYERARDKGMDDQRSIAIEGLVIHTDESMEIKHSEGNKYHIRPGDNRTKAENINYFTMRSSNEMPVKVSVKGLYSNPKGKGIIKVIIRSVDTHDVYDMTSLNEPLMLEVGPSSYTVMVLYNRDYDKKSWQEAGKLEIERL</sequence>
<accession>A0A558AX96</accession>
<name>A0A558AX96_9STAP</name>